<dbReference type="Proteomes" id="UP000325636">
    <property type="component" value="Unassembled WGS sequence"/>
</dbReference>
<dbReference type="RefSeq" id="WP_150978268.1">
    <property type="nucleotide sequence ID" value="NZ_SRLN01000012.1"/>
</dbReference>
<proteinExistence type="predicted"/>
<feature type="region of interest" description="Disordered" evidence="1">
    <location>
        <begin position="1"/>
        <end position="35"/>
    </location>
</feature>
<sequence length="484" mass="54958">MGEAKRRKKLDPNYGKSTPNRNSDAIPTEGENLPEPDYKSFVDEYLKYGSSHLIVMIQEWMEDHYPPHIAYQNIDGKLVPNLNRLNKIAETVYVLASKQSKILSSQDPKRGKFNLRVPSEPGDYGTYAPVRDNPELALEGMRLFNTGFFDKAITELINSDDDVVSTLRKYVVLIYMGTNENYEIIDAACSLVRLKPFQVIKYVGEQRHSLDTRFEDVFKSLASKIEDYRIDQKGADKYPCLTLLFFIENKTNLKFCEFRKHYTAQGGSQLTIPGFSSQTQGVYAGPPLNILGNPRNIPTIRGFKADGVEFNDCNSDPESEKTPYMSNDSQVESTSNVRLIKHEAMTKRLTKPVHVYDSLVESVHMLVCTHPMLFNRGFCHIKTREHQITLWLDAPFQKSNMTTDNPLEFSREWHGIFTTEIINGKAKSVSRKFSMKSLPNLGAEVQMQAMLTGEAVDKFIIEGLIATEISVDLPPEEITIQAPM</sequence>
<accession>A0A5J5LYU2</accession>
<evidence type="ECO:0000313" key="2">
    <source>
        <dbReference type="EMBL" id="KAB0242917.1"/>
    </source>
</evidence>
<reference evidence="3" key="1">
    <citation type="submission" date="2019-04" db="EMBL/GenBank/DDBJ databases">
        <title>Microviridin 1777: A Toxic Chymotrypsin Inhibitor Discovered by a Metabologenomic Approach.</title>
        <authorList>
            <person name="Sieber S."/>
            <person name="Grendelmeier S.M."/>
            <person name="Harris L.A."/>
            <person name="Mitchell D.A."/>
            <person name="Gademann K."/>
        </authorList>
    </citation>
    <scope>NUCLEOTIDE SEQUENCE [LARGE SCALE GENOMIC DNA]</scope>
    <source>
        <strain evidence="3">EAWAG127a</strain>
    </source>
</reference>
<evidence type="ECO:0000256" key="1">
    <source>
        <dbReference type="SAM" id="MobiDB-lite"/>
    </source>
</evidence>
<dbReference type="EMBL" id="SRLN01000012">
    <property type="protein sequence ID" value="KAB0242917.1"/>
    <property type="molecule type" value="Genomic_DNA"/>
</dbReference>
<protein>
    <submittedName>
        <fullName evidence="2">Uncharacterized protein</fullName>
    </submittedName>
</protein>
<dbReference type="AlphaFoldDB" id="A0A5J5LYU2"/>
<organism evidence="2 3">
    <name type="scientific">Microcystis aeruginosa EAWAG127a</name>
    <dbReference type="NCBI Taxonomy" id="2529855"/>
    <lineage>
        <taxon>Bacteria</taxon>
        <taxon>Bacillati</taxon>
        <taxon>Cyanobacteriota</taxon>
        <taxon>Cyanophyceae</taxon>
        <taxon>Oscillatoriophycideae</taxon>
        <taxon>Chroococcales</taxon>
        <taxon>Microcystaceae</taxon>
        <taxon>Microcystis</taxon>
    </lineage>
</organism>
<evidence type="ECO:0000313" key="3">
    <source>
        <dbReference type="Proteomes" id="UP000325636"/>
    </source>
</evidence>
<comment type="caution">
    <text evidence="2">The sequence shown here is derived from an EMBL/GenBank/DDBJ whole genome shotgun (WGS) entry which is preliminary data.</text>
</comment>
<gene>
    <name evidence="2" type="ORF">EZJ55_22550</name>
</gene>
<name>A0A5J5LYU2_MICAE</name>
<feature type="compositionally biased region" description="Polar residues" evidence="1">
    <location>
        <begin position="15"/>
        <end position="25"/>
    </location>
</feature>